<sequence length="265" mass="29323">MAEQNRVWPLEIIRHPSEWTSRNGEHLWIKCCSNADPLPCAEPMTVPQRKKLGQLASEQEMELDFLSLPEPADGELGITKGEASVLITMLIHGQLSAAQSYVASIGNKPVETGVPKSLRTGQPTSTQMAVLKAAQKHGVLIPDDALSSAGLAYLVIRSVLSDGTFEAYEDEQQPWRSNGEHEDSEYDSDNSEGWEEPAPQSDDSDDETQDSAESDHGDRLAFRDRHIHHYAGIYEDLEEYEDESDGNDADVESDDGSDESYDDND</sequence>
<name>A0A8E2AZ96_9APHY</name>
<gene>
    <name evidence="2" type="ORF">OBBRIDRAFT_803717</name>
</gene>
<dbReference type="EMBL" id="KV722397">
    <property type="protein sequence ID" value="OCH90812.1"/>
    <property type="molecule type" value="Genomic_DNA"/>
</dbReference>
<feature type="compositionally biased region" description="Acidic residues" evidence="1">
    <location>
        <begin position="202"/>
        <end position="212"/>
    </location>
</feature>
<evidence type="ECO:0000256" key="1">
    <source>
        <dbReference type="SAM" id="MobiDB-lite"/>
    </source>
</evidence>
<keyword evidence="3" id="KW-1185">Reference proteome</keyword>
<dbReference type="AlphaFoldDB" id="A0A8E2AZ96"/>
<feature type="region of interest" description="Disordered" evidence="1">
    <location>
        <begin position="170"/>
        <end position="265"/>
    </location>
</feature>
<feature type="compositionally biased region" description="Basic and acidic residues" evidence="1">
    <location>
        <begin position="213"/>
        <end position="224"/>
    </location>
</feature>
<organism evidence="2 3">
    <name type="scientific">Obba rivulosa</name>
    <dbReference type="NCBI Taxonomy" id="1052685"/>
    <lineage>
        <taxon>Eukaryota</taxon>
        <taxon>Fungi</taxon>
        <taxon>Dikarya</taxon>
        <taxon>Basidiomycota</taxon>
        <taxon>Agaricomycotina</taxon>
        <taxon>Agaricomycetes</taxon>
        <taxon>Polyporales</taxon>
        <taxon>Gelatoporiaceae</taxon>
        <taxon>Obba</taxon>
    </lineage>
</organism>
<reference evidence="2 3" key="1">
    <citation type="submission" date="2016-07" db="EMBL/GenBank/DDBJ databases">
        <title>Draft genome of the white-rot fungus Obba rivulosa 3A-2.</title>
        <authorList>
            <consortium name="DOE Joint Genome Institute"/>
            <person name="Miettinen O."/>
            <person name="Riley R."/>
            <person name="Acob R."/>
            <person name="Barry K."/>
            <person name="Cullen D."/>
            <person name="De Vries R."/>
            <person name="Hainaut M."/>
            <person name="Hatakka A."/>
            <person name="Henrissat B."/>
            <person name="Hilden K."/>
            <person name="Kuo R."/>
            <person name="Labutti K."/>
            <person name="Lipzen A."/>
            <person name="Makela M.R."/>
            <person name="Sandor L."/>
            <person name="Spatafora J.W."/>
            <person name="Grigoriev I.V."/>
            <person name="Hibbett D.S."/>
        </authorList>
    </citation>
    <scope>NUCLEOTIDE SEQUENCE [LARGE SCALE GENOMIC DNA]</scope>
    <source>
        <strain evidence="2 3">3A-2</strain>
    </source>
</reference>
<dbReference type="Proteomes" id="UP000250043">
    <property type="component" value="Unassembled WGS sequence"/>
</dbReference>
<accession>A0A8E2AZ96</accession>
<feature type="compositionally biased region" description="Acidic residues" evidence="1">
    <location>
        <begin position="182"/>
        <end position="195"/>
    </location>
</feature>
<evidence type="ECO:0000313" key="3">
    <source>
        <dbReference type="Proteomes" id="UP000250043"/>
    </source>
</evidence>
<dbReference type="OrthoDB" id="2751476at2759"/>
<protein>
    <submittedName>
        <fullName evidence="2">Uncharacterized protein</fullName>
    </submittedName>
</protein>
<proteinExistence type="predicted"/>
<feature type="compositionally biased region" description="Acidic residues" evidence="1">
    <location>
        <begin position="235"/>
        <end position="265"/>
    </location>
</feature>
<evidence type="ECO:0000313" key="2">
    <source>
        <dbReference type="EMBL" id="OCH90812.1"/>
    </source>
</evidence>